<dbReference type="GO" id="GO:0003725">
    <property type="term" value="F:double-stranded RNA binding"/>
    <property type="evidence" value="ECO:0007669"/>
    <property type="project" value="InterPro"/>
</dbReference>
<dbReference type="PROSITE" id="PS51163">
    <property type="entry name" value="YRDC"/>
    <property type="match status" value="1"/>
</dbReference>
<evidence type="ECO:0000313" key="2">
    <source>
        <dbReference type="EMBL" id="TFZ83582.1"/>
    </source>
</evidence>
<dbReference type="OrthoDB" id="9781656at2"/>
<dbReference type="Gene3D" id="3.90.870.10">
    <property type="entry name" value="DHBP synthase"/>
    <property type="match status" value="1"/>
</dbReference>
<comment type="caution">
    <text evidence="2">The sequence shown here is derived from an EMBL/GenBank/DDBJ whole genome shotgun (WGS) entry which is preliminary data.</text>
</comment>
<dbReference type="AlphaFoldDB" id="A0A4Z0FAW7"/>
<gene>
    <name evidence="2" type="ORF">E4680_03540</name>
</gene>
<dbReference type="InterPro" id="IPR017945">
    <property type="entry name" value="DHBP_synth_RibB-like_a/b_dom"/>
</dbReference>
<feature type="domain" description="YrdC-like" evidence="1">
    <location>
        <begin position="14"/>
        <end position="200"/>
    </location>
</feature>
<dbReference type="SUPFAM" id="SSF55821">
    <property type="entry name" value="YrdC/RibB"/>
    <property type="match status" value="1"/>
</dbReference>
<dbReference type="EMBL" id="SRIO01000003">
    <property type="protein sequence ID" value="TFZ83582.1"/>
    <property type="molecule type" value="Genomic_DNA"/>
</dbReference>
<evidence type="ECO:0000313" key="3">
    <source>
        <dbReference type="Proteomes" id="UP000297890"/>
    </source>
</evidence>
<name>A0A4Z0FAW7_9GAMM</name>
<reference evidence="2 3" key="1">
    <citation type="journal article" date="2019" name="ISME J.">
        <title>Candidatus Macondimonas diazotrophica, a novel gammaproteobacterial genus dominating crude-oil-contaminated coastal sediments.</title>
        <authorList>
            <person name="Karthikeyan S."/>
            <person name="Konstantinidis K."/>
        </authorList>
    </citation>
    <scope>NUCLEOTIDE SEQUENCE [LARGE SCALE GENOMIC DNA]</scope>
    <source>
        <strain evidence="2 3">KTK01</strain>
    </source>
</reference>
<dbReference type="PANTHER" id="PTHR42828:SF3">
    <property type="entry name" value="THREONYLCARBAMOYL-AMP SYNTHASE"/>
    <property type="match status" value="1"/>
</dbReference>
<dbReference type="Pfam" id="PF01300">
    <property type="entry name" value="Sua5_yciO_yrdC"/>
    <property type="match status" value="1"/>
</dbReference>
<protein>
    <submittedName>
        <fullName evidence="2">Threonylcarbamoyl-AMP synthase</fullName>
    </submittedName>
</protein>
<evidence type="ECO:0000259" key="1">
    <source>
        <dbReference type="PROSITE" id="PS51163"/>
    </source>
</evidence>
<dbReference type="Proteomes" id="UP000297890">
    <property type="component" value="Unassembled WGS sequence"/>
</dbReference>
<dbReference type="NCBIfam" id="TIGR00057">
    <property type="entry name" value="L-threonylcarbamoyladenylate synthase"/>
    <property type="match status" value="1"/>
</dbReference>
<dbReference type="InterPro" id="IPR052532">
    <property type="entry name" value="SUA5_domain"/>
</dbReference>
<sequence length="212" mass="23269">MTQCISIHPTHPQPRLLKQAAERIRDGAVMAYPTDSCYALGCHLGDKEAMERIRDLRGFGKDHHFTLVCRDLSEIAQYAQVDTAAYRLLRAVTPGPYTFLLPATREVPRRLQHPKRRTIGIRIPDHPVVQGLLEMLREPLMSCTLLMPGEVDPPTDADAIAARFGKRLDFILDGGACGLEPTTVVDLFGDAPAVVRAGKGALEPLGLVSIPD</sequence>
<keyword evidence="3" id="KW-1185">Reference proteome</keyword>
<dbReference type="RefSeq" id="WP_135280999.1">
    <property type="nucleotide sequence ID" value="NZ_SRIO01000003.1"/>
</dbReference>
<accession>A0A4Z0FAW7</accession>
<dbReference type="PANTHER" id="PTHR42828">
    <property type="entry name" value="DHBP SYNTHASE RIBB-LIKE ALPHA/BETA DOMAIN-CONTAINING PROTEIN"/>
    <property type="match status" value="1"/>
</dbReference>
<dbReference type="InterPro" id="IPR006070">
    <property type="entry name" value="Sua5-like_dom"/>
</dbReference>
<proteinExistence type="predicted"/>
<organism evidence="2 3">
    <name type="scientific">Candidatus Macondimonas diazotrophica</name>
    <dbReference type="NCBI Taxonomy" id="2305248"/>
    <lineage>
        <taxon>Bacteria</taxon>
        <taxon>Pseudomonadati</taxon>
        <taxon>Pseudomonadota</taxon>
        <taxon>Gammaproteobacteria</taxon>
        <taxon>Chromatiales</taxon>
        <taxon>Ectothiorhodospiraceae</taxon>
        <taxon>Candidatus Macondimonas</taxon>
    </lineage>
</organism>